<keyword evidence="6" id="KW-0347">Helicase</keyword>
<keyword evidence="9" id="KW-0238">DNA-binding</keyword>
<dbReference type="InterPro" id="IPR027417">
    <property type="entry name" value="P-loop_NTPase"/>
</dbReference>
<feature type="domain" description="Helicase ATP-binding" evidence="14">
    <location>
        <begin position="554"/>
        <end position="723"/>
    </location>
</feature>
<protein>
    <recommendedName>
        <fullName evidence="12">SWI/SNF-related matrix-associated actin-dependent regulator of chromatin subfamily A containing DEAD/H box 1 homolog</fullName>
        <ecNumber evidence="3">3.6.4.12</ecNumber>
    </recommendedName>
</protein>
<keyword evidence="5" id="KW-0378">Hydrolase</keyword>
<dbReference type="InterPro" id="IPR014001">
    <property type="entry name" value="Helicase_ATP-bd"/>
</dbReference>
<evidence type="ECO:0000256" key="2">
    <source>
        <dbReference type="ARBA" id="ARBA00007025"/>
    </source>
</evidence>
<dbReference type="GO" id="GO:0005634">
    <property type="term" value="C:nucleus"/>
    <property type="evidence" value="ECO:0007669"/>
    <property type="project" value="UniProtKB-SubCell"/>
</dbReference>
<evidence type="ECO:0000256" key="13">
    <source>
        <dbReference type="SAM" id="MobiDB-lite"/>
    </source>
</evidence>
<dbReference type="EMBL" id="KL367544">
    <property type="protein sequence ID" value="KFD65116.1"/>
    <property type="molecule type" value="Genomic_DNA"/>
</dbReference>
<evidence type="ECO:0000313" key="16">
    <source>
        <dbReference type="EMBL" id="KFD65116.1"/>
    </source>
</evidence>
<gene>
    <name evidence="16" type="ORF">M514_00714</name>
</gene>
<keyword evidence="10" id="KW-0539">Nucleus</keyword>
<evidence type="ECO:0000256" key="1">
    <source>
        <dbReference type="ARBA" id="ARBA00004123"/>
    </source>
</evidence>
<dbReference type="Gene3D" id="3.40.50.300">
    <property type="entry name" value="P-loop containing nucleotide triphosphate hydrolases"/>
    <property type="match status" value="1"/>
</dbReference>
<dbReference type="GO" id="GO:0006325">
    <property type="term" value="P:chromatin organization"/>
    <property type="evidence" value="ECO:0007669"/>
    <property type="project" value="UniProtKB-KW"/>
</dbReference>
<dbReference type="SMART" id="SM00487">
    <property type="entry name" value="DEXDc"/>
    <property type="match status" value="1"/>
</dbReference>
<evidence type="ECO:0000256" key="7">
    <source>
        <dbReference type="ARBA" id="ARBA00022840"/>
    </source>
</evidence>
<dbReference type="Pfam" id="PF00271">
    <property type="entry name" value="Helicase_C"/>
    <property type="match status" value="1"/>
</dbReference>
<feature type="compositionally biased region" description="Polar residues" evidence="13">
    <location>
        <begin position="192"/>
        <end position="204"/>
    </location>
</feature>
<evidence type="ECO:0000256" key="6">
    <source>
        <dbReference type="ARBA" id="ARBA00022806"/>
    </source>
</evidence>
<reference evidence="16" key="1">
    <citation type="journal article" date="2014" name="Nat. Genet.">
        <title>Genome and transcriptome of the porcine whipworm Trichuris suis.</title>
        <authorList>
            <person name="Jex A.R."/>
            <person name="Nejsum P."/>
            <person name="Schwarz E.M."/>
            <person name="Hu L."/>
            <person name="Young N.D."/>
            <person name="Hall R.S."/>
            <person name="Korhonen P.K."/>
            <person name="Liao S."/>
            <person name="Thamsborg S."/>
            <person name="Xia J."/>
            <person name="Xu P."/>
            <person name="Wang S."/>
            <person name="Scheerlinck J.P."/>
            <person name="Hofmann A."/>
            <person name="Sternberg P.W."/>
            <person name="Wang J."/>
            <person name="Gasser R.B."/>
        </authorList>
    </citation>
    <scope>NUCLEOTIDE SEQUENCE [LARGE SCALE GENOMIC DNA]</scope>
    <source>
        <strain evidence="16">DCEP-RM93F</strain>
    </source>
</reference>
<sequence length="1068" mass="121271">MSRMGIFALRWDVLICDSKVLQQCLAATLASSSKQDVHFSLPCDLRQFEFHGRTPYAAVATHKPLNGPPSSCETDFVVKSEHWNDLQVAGSSTNSLLADSVSRWKESKKRYSHYELSLIVQKKYLREDVVLPASSDCNNEKQEDNCSIEDSDSEKAWPMQPASKRRRTDASENEEVAMSDVSTDDESEEIQSDCSEYQPTSASEDSSEGEWLSKEAMEHANATRRRALIAYREQRNLSSEIKLYPRKVEFDVTKFKSSLEMLRQLRKERQKRQEQQFGVPSNESSSGGPEVAEAQKVVNQTNSYEKKIQNSRRRANCVPDEEDNYGAGIFKSRQILLSDDDDDDSDAKEETYVPMVSSIDETNSMEKDDDSETESLSCFPSLAEKGVRRRRVLVASDDESDSQDVSTSSPRVVPSAVKLRQLPTRSSKLNFEASCLEFFETADEDELSALPRCTKKMAKLIIEARPFRSFSKMIKLFEHRKGISTLVCDSYRHVIQLQNDMDKLLCDCERIAANLEGQVSQLKESSDSWVSKPALLSESLELKPYQLVGLNWLILLRKLGVSAVLADEMGLGKTVQVIAFLAYLKEHQVNHPNLIIVPSSTLDNWLSELNRWCPSLSVLTYYGNAEDRSFIRLEVDSGRLSGFDVVLTTYQLAVGSSQDRAFHKRLGINYAIFDEAHMLKSCNTARYKKLMQLNARQRILLTGTPLQNNLVELVSLMHFVMPDLFAKYAHNLKELLASFEFKNGVSSSCKDSKIEQAKRIMKTFTLRRLKSEVLEQLPKKHERLELCELTETQGPLYNQLMSYCSDVLREGAKDAAQSQGNLCAMFMQLRKAANHPLLLRSLYNEKTVRRMAKALFKNFKVPLEALYEDLLTKSDFDLHRLCCQHKKLFRLKLPVSAVLNSAKISALEKILPEAKSQGSKVLLFSQFTMVLDILEVYLQHKKYSYVRMDGSTPVVERKGLIDHFNASDVFIFLLSTRAGGLGVNLTSANVIILHDIDYNPHNDRQAEDRCHRVGQTKDVYVIKLIAKDTIDETMLACAQRKLLLERKVTAAEDNEEDIESLLRQVICN</sequence>
<dbReference type="GO" id="GO:0005694">
    <property type="term" value="C:chromosome"/>
    <property type="evidence" value="ECO:0007669"/>
    <property type="project" value="UniProtKB-ARBA"/>
</dbReference>
<feature type="region of interest" description="Disordered" evidence="13">
    <location>
        <begin position="135"/>
        <end position="211"/>
    </location>
</feature>
<keyword evidence="8" id="KW-0156">Chromatin regulator</keyword>
<dbReference type="SMART" id="SM00490">
    <property type="entry name" value="HELICc"/>
    <property type="match status" value="1"/>
</dbReference>
<evidence type="ECO:0000256" key="10">
    <source>
        <dbReference type="ARBA" id="ARBA00023242"/>
    </source>
</evidence>
<dbReference type="Pfam" id="PF00176">
    <property type="entry name" value="SNF2-rel_dom"/>
    <property type="match status" value="1"/>
</dbReference>
<dbReference type="Proteomes" id="UP000030758">
    <property type="component" value="Unassembled WGS sequence"/>
</dbReference>
<evidence type="ECO:0000259" key="15">
    <source>
        <dbReference type="PROSITE" id="PS51194"/>
    </source>
</evidence>
<evidence type="ECO:0000256" key="8">
    <source>
        <dbReference type="ARBA" id="ARBA00022853"/>
    </source>
</evidence>
<dbReference type="SUPFAM" id="SSF52540">
    <property type="entry name" value="P-loop containing nucleoside triphosphate hydrolases"/>
    <property type="match status" value="2"/>
</dbReference>
<dbReference type="PANTHER" id="PTHR10799">
    <property type="entry name" value="SNF2/RAD54 HELICASE FAMILY"/>
    <property type="match status" value="1"/>
</dbReference>
<dbReference type="InterPro" id="IPR000330">
    <property type="entry name" value="SNF2_N"/>
</dbReference>
<feature type="compositionally biased region" description="Acidic residues" evidence="13">
    <location>
        <begin position="171"/>
        <end position="191"/>
    </location>
</feature>
<keyword evidence="4" id="KW-0547">Nucleotide-binding</keyword>
<evidence type="ECO:0000256" key="12">
    <source>
        <dbReference type="ARBA" id="ARBA00069890"/>
    </source>
</evidence>
<dbReference type="PROSITE" id="PS51192">
    <property type="entry name" value="HELICASE_ATP_BIND_1"/>
    <property type="match status" value="1"/>
</dbReference>
<dbReference type="Gene3D" id="3.40.50.10810">
    <property type="entry name" value="Tandem AAA-ATPase domain"/>
    <property type="match status" value="1"/>
</dbReference>
<dbReference type="InterPro" id="IPR038718">
    <property type="entry name" value="SNF2-like_sf"/>
</dbReference>
<evidence type="ECO:0000256" key="5">
    <source>
        <dbReference type="ARBA" id="ARBA00022801"/>
    </source>
</evidence>
<comment type="function">
    <text evidence="11">DNA helicase that possesses intrinsic ATP-dependent nucleosome-remodeling activity and is both required for DNA repair and heterochromatin organization. Promotes DNA end resection of double-strand breaks (DSBs) following DNA damage: probably acts by weakening histone DNA interactions in nucleosomes flanking DSBs.</text>
</comment>
<comment type="similarity">
    <text evidence="2">Belongs to the SNF2/RAD54 helicase family.</text>
</comment>
<evidence type="ECO:0000256" key="4">
    <source>
        <dbReference type="ARBA" id="ARBA00022741"/>
    </source>
</evidence>
<accession>A0A085N6M0</accession>
<comment type="subcellular location">
    <subcellularLocation>
        <location evidence="1">Nucleus</location>
    </subcellularLocation>
</comment>
<keyword evidence="7" id="KW-0067">ATP-binding</keyword>
<dbReference type="GO" id="GO:0005524">
    <property type="term" value="F:ATP binding"/>
    <property type="evidence" value="ECO:0007669"/>
    <property type="project" value="UniProtKB-KW"/>
</dbReference>
<dbReference type="PROSITE" id="PS51194">
    <property type="entry name" value="HELICASE_CTER"/>
    <property type="match status" value="1"/>
</dbReference>
<evidence type="ECO:0000256" key="9">
    <source>
        <dbReference type="ARBA" id="ARBA00023125"/>
    </source>
</evidence>
<feature type="compositionally biased region" description="Polar residues" evidence="13">
    <location>
        <begin position="278"/>
        <end position="287"/>
    </location>
</feature>
<dbReference type="FunFam" id="3.40.50.10810:FF:000014">
    <property type="entry name" value="SWI/SNF-related matrix-associated actin-dependent regulator of chromatin subfamily A containing DEAD/H box 1"/>
    <property type="match status" value="1"/>
</dbReference>
<feature type="domain" description="Helicase C-terminal" evidence="15">
    <location>
        <begin position="906"/>
        <end position="1059"/>
    </location>
</feature>
<dbReference type="InterPro" id="IPR001650">
    <property type="entry name" value="Helicase_C-like"/>
</dbReference>
<proteinExistence type="inferred from homology"/>
<organism evidence="16">
    <name type="scientific">Trichuris suis</name>
    <name type="common">pig whipworm</name>
    <dbReference type="NCBI Taxonomy" id="68888"/>
    <lineage>
        <taxon>Eukaryota</taxon>
        <taxon>Metazoa</taxon>
        <taxon>Ecdysozoa</taxon>
        <taxon>Nematoda</taxon>
        <taxon>Enoplea</taxon>
        <taxon>Dorylaimia</taxon>
        <taxon>Trichinellida</taxon>
        <taxon>Trichuridae</taxon>
        <taxon>Trichuris</taxon>
    </lineage>
</organism>
<feature type="region of interest" description="Disordered" evidence="13">
    <location>
        <begin position="266"/>
        <end position="323"/>
    </location>
</feature>
<dbReference type="EC" id="3.6.4.12" evidence="3"/>
<evidence type="ECO:0000256" key="3">
    <source>
        <dbReference type="ARBA" id="ARBA00012551"/>
    </source>
</evidence>
<dbReference type="GO" id="GO:0003678">
    <property type="term" value="F:DNA helicase activity"/>
    <property type="evidence" value="ECO:0007669"/>
    <property type="project" value="UniProtKB-EC"/>
</dbReference>
<dbReference type="GO" id="GO:0016787">
    <property type="term" value="F:hydrolase activity"/>
    <property type="evidence" value="ECO:0007669"/>
    <property type="project" value="UniProtKB-KW"/>
</dbReference>
<dbReference type="CDD" id="cd18793">
    <property type="entry name" value="SF2_C_SNF"/>
    <property type="match status" value="1"/>
</dbReference>
<evidence type="ECO:0000259" key="14">
    <source>
        <dbReference type="PROSITE" id="PS51192"/>
    </source>
</evidence>
<dbReference type="GO" id="GO:0003677">
    <property type="term" value="F:DNA binding"/>
    <property type="evidence" value="ECO:0007669"/>
    <property type="project" value="UniProtKB-KW"/>
</dbReference>
<dbReference type="InterPro" id="IPR049730">
    <property type="entry name" value="SNF2/RAD54-like_C"/>
</dbReference>
<dbReference type="AlphaFoldDB" id="A0A085N6M0"/>
<name>A0A085N6M0_9BILA</name>
<evidence type="ECO:0000256" key="11">
    <source>
        <dbReference type="ARBA" id="ARBA00059294"/>
    </source>
</evidence>